<evidence type="ECO:0000256" key="2">
    <source>
        <dbReference type="ARBA" id="ARBA00022679"/>
    </source>
</evidence>
<evidence type="ECO:0000313" key="4">
    <source>
        <dbReference type="EMBL" id="KKR40578.1"/>
    </source>
</evidence>
<organism evidence="4 5">
    <name type="scientific">Candidatus Yanofskybacteria bacterium GW2011_GWE2_40_11</name>
    <dbReference type="NCBI Taxonomy" id="1619033"/>
    <lineage>
        <taxon>Bacteria</taxon>
        <taxon>Candidatus Yanofskyibacteriota</taxon>
    </lineage>
</organism>
<dbReference type="PANTHER" id="PTHR43363">
    <property type="entry name" value="HYPOXANTHINE PHOSPHORIBOSYLTRANSFERASE"/>
    <property type="match status" value="1"/>
</dbReference>
<dbReference type="SUPFAM" id="SSF53271">
    <property type="entry name" value="PRTase-like"/>
    <property type="match status" value="1"/>
</dbReference>
<accession>A0A0G0QKB8</accession>
<protein>
    <submittedName>
        <fullName evidence="4">Phosphoribosyltransferase</fullName>
    </submittedName>
</protein>
<name>A0A0G0QKB8_9BACT</name>
<comment type="caution">
    <text evidence="4">The sequence shown here is derived from an EMBL/GenBank/DDBJ whole genome shotgun (WGS) entry which is preliminary data.</text>
</comment>
<sequence length="155" mass="17267">MKKLSWDDIETMTDELAGKIKASGFEPDYIIGITIGGLIPLHFLAKKLGGTSNILTISVNSYNKDKKGSVNIKYMPEVDLSGKKVLLLDEIVGTGDTIKEVSAVLNDKYKVGELKTISLVVLKDSNPHPDFYALEVDGDWVVFPWDKHEFPEHFK</sequence>
<dbReference type="Gene3D" id="3.40.50.2020">
    <property type="match status" value="1"/>
</dbReference>
<dbReference type="AlphaFoldDB" id="A0A0G0QKB8"/>
<evidence type="ECO:0000256" key="1">
    <source>
        <dbReference type="ARBA" id="ARBA00022676"/>
    </source>
</evidence>
<evidence type="ECO:0000259" key="3">
    <source>
        <dbReference type="Pfam" id="PF00156"/>
    </source>
</evidence>
<dbReference type="CDD" id="cd06223">
    <property type="entry name" value="PRTases_typeI"/>
    <property type="match status" value="1"/>
</dbReference>
<dbReference type="InterPro" id="IPR029057">
    <property type="entry name" value="PRTase-like"/>
</dbReference>
<dbReference type="Proteomes" id="UP000034072">
    <property type="component" value="Unassembled WGS sequence"/>
</dbReference>
<keyword evidence="2 4" id="KW-0808">Transferase</keyword>
<dbReference type="EMBL" id="LBXZ01000007">
    <property type="protein sequence ID" value="KKR40578.1"/>
    <property type="molecule type" value="Genomic_DNA"/>
</dbReference>
<feature type="domain" description="Phosphoribosyltransferase" evidence="3">
    <location>
        <begin position="6"/>
        <end position="146"/>
    </location>
</feature>
<dbReference type="PANTHER" id="PTHR43363:SF2">
    <property type="entry name" value="PHOSPHORIBOSYLTRANSFERASE"/>
    <property type="match status" value="1"/>
</dbReference>
<evidence type="ECO:0000313" key="5">
    <source>
        <dbReference type="Proteomes" id="UP000034072"/>
    </source>
</evidence>
<dbReference type="GO" id="GO:0016757">
    <property type="term" value="F:glycosyltransferase activity"/>
    <property type="evidence" value="ECO:0007669"/>
    <property type="project" value="UniProtKB-KW"/>
</dbReference>
<dbReference type="InterPro" id="IPR000836">
    <property type="entry name" value="PRTase_dom"/>
</dbReference>
<gene>
    <name evidence="4" type="ORF">UT75_C0007G0026</name>
</gene>
<dbReference type="Pfam" id="PF00156">
    <property type="entry name" value="Pribosyltran"/>
    <property type="match status" value="1"/>
</dbReference>
<keyword evidence="1 4" id="KW-0328">Glycosyltransferase</keyword>
<reference evidence="4 5" key="1">
    <citation type="journal article" date="2015" name="Nature">
        <title>rRNA introns, odd ribosomes, and small enigmatic genomes across a large radiation of phyla.</title>
        <authorList>
            <person name="Brown C.T."/>
            <person name="Hug L.A."/>
            <person name="Thomas B.C."/>
            <person name="Sharon I."/>
            <person name="Castelle C.J."/>
            <person name="Singh A."/>
            <person name="Wilkins M.J."/>
            <person name="Williams K.H."/>
            <person name="Banfield J.F."/>
        </authorList>
    </citation>
    <scope>NUCLEOTIDE SEQUENCE [LARGE SCALE GENOMIC DNA]</scope>
</reference>
<proteinExistence type="predicted"/>